<accession>K9Z8Q1</accession>
<reference evidence="2" key="1">
    <citation type="journal article" date="2013" name="Proc. Natl. Acad. Sci. U.S.A.">
        <title>Improving the coverage of the cyanobacterial phylum using diversity-driven genome sequencing.</title>
        <authorList>
            <person name="Shih P.M."/>
            <person name="Wu D."/>
            <person name="Latifi A."/>
            <person name="Axen S.D."/>
            <person name="Fewer D.P."/>
            <person name="Talla E."/>
            <person name="Calteau A."/>
            <person name="Cai F."/>
            <person name="Tandeau de Marsac N."/>
            <person name="Rippka R."/>
            <person name="Herdman M."/>
            <person name="Sivonen K."/>
            <person name="Coursin T."/>
            <person name="Laurent T."/>
            <person name="Goodwin L."/>
            <person name="Nolan M."/>
            <person name="Davenport K.W."/>
            <person name="Han C.S."/>
            <person name="Rubin E.M."/>
            <person name="Eisen J.A."/>
            <person name="Woyke T."/>
            <person name="Gugger M."/>
            <person name="Kerfeld C.A."/>
        </authorList>
    </citation>
    <scope>NUCLEOTIDE SEQUENCE [LARGE SCALE GENOMIC DNA]</scope>
    <source>
        <strain evidence="2">PCC 10605</strain>
        <plasmid evidence="2">Plasmid pCYAN10605.01</plasmid>
    </source>
</reference>
<protein>
    <submittedName>
        <fullName evidence="1">Uncharacterized protein</fullName>
    </submittedName>
</protein>
<dbReference type="KEGG" id="can:Cyan10605_3538"/>
<proteinExistence type="predicted"/>
<name>K9Z8Q1_CYAAP</name>
<dbReference type="AlphaFoldDB" id="K9Z8Q1"/>
<geneLocation type="plasmid" evidence="1 2">
    <name>pCYAN10605.01</name>
</geneLocation>
<gene>
    <name evidence="1" type="ordered locus">Cyan10605_3538</name>
</gene>
<dbReference type="EMBL" id="CP003948">
    <property type="protein sequence ID" value="AFZ55571.1"/>
    <property type="molecule type" value="Genomic_DNA"/>
</dbReference>
<keyword evidence="2" id="KW-1185">Reference proteome</keyword>
<evidence type="ECO:0000313" key="1">
    <source>
        <dbReference type="EMBL" id="AFZ55571.1"/>
    </source>
</evidence>
<dbReference type="Proteomes" id="UP000010480">
    <property type="component" value="Plasmid pCYAN10605.01"/>
</dbReference>
<dbReference type="HOGENOM" id="CLU_2421993_0_0_3"/>
<evidence type="ECO:0000313" key="2">
    <source>
        <dbReference type="Proteomes" id="UP000010480"/>
    </source>
</evidence>
<organism evidence="1 2">
    <name type="scientific">Cyanobacterium aponinum (strain PCC 10605)</name>
    <dbReference type="NCBI Taxonomy" id="755178"/>
    <lineage>
        <taxon>Bacteria</taxon>
        <taxon>Bacillati</taxon>
        <taxon>Cyanobacteriota</taxon>
        <taxon>Cyanophyceae</taxon>
        <taxon>Oscillatoriophycideae</taxon>
        <taxon>Chroococcales</taxon>
        <taxon>Geminocystaceae</taxon>
        <taxon>Cyanobacterium</taxon>
    </lineage>
</organism>
<sequence>MELIISLKKQHKTVAEIANKLGRSYNSIRCFTHYYNLPPSRWTEKENEILRANYFHTPAKLLAKRLNRSLRSVYVQANKLGLRKNRIKYEL</sequence>
<keyword evidence="1" id="KW-0614">Plasmid</keyword>